<organism evidence="3 4">
    <name type="scientific">Stylonychia lemnae</name>
    <name type="common">Ciliate</name>
    <dbReference type="NCBI Taxonomy" id="5949"/>
    <lineage>
        <taxon>Eukaryota</taxon>
        <taxon>Sar</taxon>
        <taxon>Alveolata</taxon>
        <taxon>Ciliophora</taxon>
        <taxon>Intramacronucleata</taxon>
        <taxon>Spirotrichea</taxon>
        <taxon>Stichotrichia</taxon>
        <taxon>Sporadotrichida</taxon>
        <taxon>Oxytrichidae</taxon>
        <taxon>Stylonychinae</taxon>
        <taxon>Stylonychia</taxon>
    </lineage>
</organism>
<proteinExistence type="predicted"/>
<keyword evidence="4" id="KW-1185">Reference proteome</keyword>
<feature type="region of interest" description="Disordered" evidence="1">
    <location>
        <begin position="18"/>
        <end position="62"/>
    </location>
</feature>
<name>A0A078AE36_STYLE</name>
<dbReference type="EMBL" id="CCKQ01009041">
    <property type="protein sequence ID" value="CDW80509.1"/>
    <property type="molecule type" value="Genomic_DNA"/>
</dbReference>
<evidence type="ECO:0000256" key="1">
    <source>
        <dbReference type="SAM" id="MobiDB-lite"/>
    </source>
</evidence>
<accession>A0A078AE36</accession>
<dbReference type="InParanoid" id="A0A078AE36"/>
<protein>
    <submittedName>
        <fullName evidence="3">Uncharacterized protein</fullName>
    </submittedName>
</protein>
<feature type="region of interest" description="Disordered" evidence="1">
    <location>
        <begin position="303"/>
        <end position="323"/>
    </location>
</feature>
<feature type="region of interest" description="Disordered" evidence="1">
    <location>
        <begin position="116"/>
        <end position="141"/>
    </location>
</feature>
<feature type="chain" id="PRO_5001729448" evidence="2">
    <location>
        <begin position="19"/>
        <end position="517"/>
    </location>
</feature>
<sequence>MIGLLGLVLVSCYDYGSNQSGGDQPPSSNNPVAPDNESSQTKNQTAPQNQTDQNDGAITNITSGGDAMLQAIGQLGQQLNGEVYPTGAADNIISALNNLWVQSQYISAAANLVTSQSSNSRDGGNSASGDQTASGSDKQQATASLSQRQIWYDQSYAADDRMYGAVDQQLVILFSAINEQQCYNAYTTGIFEIFVGWTKYSNLLLGSNLTDDLELKRFCLSEKGNLEKIINKMASLISGDGDCDVLQVLYDGSQESNIYTGWRDNLDDKAGYIIMYLAEGYVVLSACNQYEIQAQQNQNQNNSSIIDSSSASSNSSEPSGDSQLNQLVDYSSQLQSLIERVIQFDRQAKQSVMQTVGQNLNLLLKNNQGLSPEVLATTLIVCYIPIIYSQYLWQLGVVYSNTTEQDFYSNCWSCVTVIQGDYRATITWISPNTTASLQAQDLQQYIQSDNSTEENSNNVFANLGKCTSGVWIFNSSKPYFVSSQFGERLIQSLGQEYDIFAWGVQEDCRGQPLVGIY</sequence>
<evidence type="ECO:0000313" key="3">
    <source>
        <dbReference type="EMBL" id="CDW80509.1"/>
    </source>
</evidence>
<evidence type="ECO:0000313" key="4">
    <source>
        <dbReference type="Proteomes" id="UP000039865"/>
    </source>
</evidence>
<feature type="compositionally biased region" description="Low complexity" evidence="1">
    <location>
        <begin position="303"/>
        <end position="316"/>
    </location>
</feature>
<feature type="signal peptide" evidence="2">
    <location>
        <begin position="1"/>
        <end position="18"/>
    </location>
</feature>
<keyword evidence="2" id="KW-0732">Signal</keyword>
<evidence type="ECO:0000256" key="2">
    <source>
        <dbReference type="SAM" id="SignalP"/>
    </source>
</evidence>
<dbReference type="Proteomes" id="UP000039865">
    <property type="component" value="Unassembled WGS sequence"/>
</dbReference>
<dbReference type="AlphaFoldDB" id="A0A078AE36"/>
<gene>
    <name evidence="3" type="primary">Contig8337.g8888</name>
    <name evidence="3" type="ORF">STYLEM_9509</name>
</gene>
<reference evidence="3 4" key="1">
    <citation type="submission" date="2014-06" db="EMBL/GenBank/DDBJ databases">
        <authorList>
            <person name="Swart Estienne"/>
        </authorList>
    </citation>
    <scope>NUCLEOTIDE SEQUENCE [LARGE SCALE GENOMIC DNA]</scope>
    <source>
        <strain evidence="3 4">130c</strain>
    </source>
</reference>